<organism evidence="1 2">
    <name type="scientific">Cuneatibacter caecimuris</name>
    <dbReference type="NCBI Taxonomy" id="1796618"/>
    <lineage>
        <taxon>Bacteria</taxon>
        <taxon>Bacillati</taxon>
        <taxon>Bacillota</taxon>
        <taxon>Clostridia</taxon>
        <taxon>Lachnospirales</taxon>
        <taxon>Lachnospiraceae</taxon>
        <taxon>Cuneatibacter</taxon>
    </lineage>
</organism>
<proteinExistence type="predicted"/>
<dbReference type="OrthoDB" id="1837370at2"/>
<dbReference type="Proteomes" id="UP000292927">
    <property type="component" value="Unassembled WGS sequence"/>
</dbReference>
<dbReference type="RefSeq" id="WP_130435638.1">
    <property type="nucleotide sequence ID" value="NZ_SGXF01000005.1"/>
</dbReference>
<reference evidence="1 2" key="1">
    <citation type="submission" date="2019-02" db="EMBL/GenBank/DDBJ databases">
        <title>Genomic Encyclopedia of Type Strains, Phase IV (KMG-IV): sequencing the most valuable type-strain genomes for metagenomic binning, comparative biology and taxonomic classification.</title>
        <authorList>
            <person name="Goeker M."/>
        </authorList>
    </citation>
    <scope>NUCLEOTIDE SEQUENCE [LARGE SCALE GENOMIC DNA]</scope>
    <source>
        <strain evidence="1 2">DSM 29486</strain>
    </source>
</reference>
<protein>
    <submittedName>
        <fullName evidence="1">Uncharacterized protein</fullName>
    </submittedName>
</protein>
<comment type="caution">
    <text evidence="1">The sequence shown here is derived from an EMBL/GenBank/DDBJ whole genome shotgun (WGS) entry which is preliminary data.</text>
</comment>
<dbReference type="AlphaFoldDB" id="A0A4Q7P2J5"/>
<accession>A0A4Q7P2J5</accession>
<gene>
    <name evidence="1" type="ORF">EV209_2356</name>
</gene>
<dbReference type="EMBL" id="SGXF01000005">
    <property type="protein sequence ID" value="RZS93994.1"/>
    <property type="molecule type" value="Genomic_DNA"/>
</dbReference>
<sequence length="293" mass="33472">MLLYSYKLAGEYKGAVQSGTVLSQPAGSLMIELAGALDTFLGAERSMLYRPGSRTLSILYQDVLLRCEDLMEYGGLLAGVNKKWKLSVSGSTPSRETGEMEFFQEGSQILMKKYCVSGKDFHQLDSLCLRLGTEDARTAENIYRVLRKFRADSACCAVDRVLEPFLKEQQLEFFADGTLFCYLTFVSDVMPEEYLYSLSLSQKERLWGCFLEDYMQTREFDWLYDLLMRGRCQRLLEWELALQNCLENLQFQVKNTPDGFSVADGRGKVRIFDFEKGGAAERAFLKILFPLGR</sequence>
<evidence type="ECO:0000313" key="1">
    <source>
        <dbReference type="EMBL" id="RZS93994.1"/>
    </source>
</evidence>
<evidence type="ECO:0000313" key="2">
    <source>
        <dbReference type="Proteomes" id="UP000292927"/>
    </source>
</evidence>
<keyword evidence="2" id="KW-1185">Reference proteome</keyword>
<name>A0A4Q7P2J5_9FIRM</name>